<feature type="transmembrane region" description="Helical" evidence="1">
    <location>
        <begin position="104"/>
        <end position="126"/>
    </location>
</feature>
<feature type="transmembrane region" description="Helical" evidence="1">
    <location>
        <begin position="20"/>
        <end position="52"/>
    </location>
</feature>
<evidence type="ECO:0008006" key="3">
    <source>
        <dbReference type="Google" id="ProtNLM"/>
    </source>
</evidence>
<dbReference type="EMBL" id="AUZX01001899">
    <property type="protein sequence ID" value="EQD77954.1"/>
    <property type="molecule type" value="Genomic_DNA"/>
</dbReference>
<reference evidence="2" key="1">
    <citation type="submission" date="2013-08" db="EMBL/GenBank/DDBJ databases">
        <authorList>
            <person name="Mendez C."/>
            <person name="Richter M."/>
            <person name="Ferrer M."/>
            <person name="Sanchez J."/>
        </authorList>
    </citation>
    <scope>NUCLEOTIDE SEQUENCE</scope>
</reference>
<proteinExistence type="predicted"/>
<evidence type="ECO:0000256" key="1">
    <source>
        <dbReference type="SAM" id="Phobius"/>
    </source>
</evidence>
<accession>T1D945</accession>
<dbReference type="AlphaFoldDB" id="T1D945"/>
<feature type="transmembrane region" description="Helical" evidence="1">
    <location>
        <begin position="222"/>
        <end position="241"/>
    </location>
</feature>
<comment type="caution">
    <text evidence="2">The sequence shown here is derived from an EMBL/GenBank/DDBJ whole genome shotgun (WGS) entry which is preliminary data.</text>
</comment>
<keyword evidence="1" id="KW-1133">Transmembrane helix</keyword>
<organism evidence="2">
    <name type="scientific">mine drainage metagenome</name>
    <dbReference type="NCBI Taxonomy" id="410659"/>
    <lineage>
        <taxon>unclassified sequences</taxon>
        <taxon>metagenomes</taxon>
        <taxon>ecological metagenomes</taxon>
    </lineage>
</organism>
<name>T1D945_9ZZZZ</name>
<feature type="non-terminal residue" evidence="2">
    <location>
        <position position="1"/>
    </location>
</feature>
<keyword evidence="1" id="KW-0472">Membrane</keyword>
<gene>
    <name evidence="2" type="ORF">B1A_02559</name>
</gene>
<feature type="transmembrane region" description="Helical" evidence="1">
    <location>
        <begin position="132"/>
        <end position="162"/>
    </location>
</feature>
<reference evidence="2" key="2">
    <citation type="journal article" date="2014" name="ISME J.">
        <title>Microbial stratification in low pH oxic and suboxic macroscopic growths along an acid mine drainage.</title>
        <authorList>
            <person name="Mendez-Garcia C."/>
            <person name="Mesa V."/>
            <person name="Sprenger R.R."/>
            <person name="Richter M."/>
            <person name="Diez M.S."/>
            <person name="Solano J."/>
            <person name="Bargiela R."/>
            <person name="Golyshina O.V."/>
            <person name="Manteca A."/>
            <person name="Ramos J.L."/>
            <person name="Gallego J.R."/>
            <person name="Llorente I."/>
            <person name="Martins Dos Santos V.A."/>
            <person name="Jensen O.N."/>
            <person name="Pelaez A.I."/>
            <person name="Sanchez J."/>
            <person name="Ferrer M."/>
        </authorList>
    </citation>
    <scope>NUCLEOTIDE SEQUENCE</scope>
</reference>
<sequence>GLIFSSGFTLQRAILSEISFLALAGIFMSTTVFGVTYVLVGLAMALVGIYIAKKGKIFHIHIMEKYLGRIFRLHPEINEEDSELKHESNPIYHDDLKPIPSKMAFMHGIIAGFGFGAFALIIYTVIAPSMPSIYFGFLPGLLFGLGTMTMQIAFGAGFGAFLTKSKKLSKQGIAYVGKNISRLVLTFGGMAFLLSGIAILIFPQILSYNVVTPLQVHNLHSLGIGFFLVIVSVVIIGIIGYRV</sequence>
<keyword evidence="1" id="KW-0812">Transmembrane</keyword>
<protein>
    <recommendedName>
        <fullName evidence="3">Urease accessory protein UreH-like transmembrane domain-containing protein</fullName>
    </recommendedName>
</protein>
<feature type="transmembrane region" description="Helical" evidence="1">
    <location>
        <begin position="183"/>
        <end position="202"/>
    </location>
</feature>
<feature type="non-terminal residue" evidence="2">
    <location>
        <position position="243"/>
    </location>
</feature>
<evidence type="ECO:0000313" key="2">
    <source>
        <dbReference type="EMBL" id="EQD77954.1"/>
    </source>
</evidence>